<protein>
    <recommendedName>
        <fullName evidence="4">ABC transporter permease</fullName>
    </recommendedName>
</protein>
<evidence type="ECO:0000256" key="1">
    <source>
        <dbReference type="SAM" id="Phobius"/>
    </source>
</evidence>
<keyword evidence="1" id="KW-0812">Transmembrane</keyword>
<feature type="transmembrane region" description="Helical" evidence="1">
    <location>
        <begin position="120"/>
        <end position="143"/>
    </location>
</feature>
<dbReference type="EMBL" id="JBEPMP010000001">
    <property type="protein sequence ID" value="MET3726466.1"/>
    <property type="molecule type" value="Genomic_DNA"/>
</dbReference>
<proteinExistence type="predicted"/>
<feature type="transmembrane region" description="Helical" evidence="1">
    <location>
        <begin position="18"/>
        <end position="37"/>
    </location>
</feature>
<evidence type="ECO:0008006" key="4">
    <source>
        <dbReference type="Google" id="ProtNLM"/>
    </source>
</evidence>
<gene>
    <name evidence="2" type="ORF">ABID52_000047</name>
</gene>
<feature type="transmembrane region" description="Helical" evidence="1">
    <location>
        <begin position="84"/>
        <end position="108"/>
    </location>
</feature>
<comment type="caution">
    <text evidence="2">The sequence shown here is derived from an EMBL/GenBank/DDBJ whole genome shotgun (WGS) entry which is preliminary data.</text>
</comment>
<evidence type="ECO:0000313" key="3">
    <source>
        <dbReference type="Proteomes" id="UP001549097"/>
    </source>
</evidence>
<feature type="transmembrane region" description="Helical" evidence="1">
    <location>
        <begin position="43"/>
        <end position="63"/>
    </location>
</feature>
<name>A0ABV2LDR9_9BACL</name>
<keyword evidence="1" id="KW-0472">Membrane</keyword>
<dbReference type="Proteomes" id="UP001549097">
    <property type="component" value="Unassembled WGS sequence"/>
</dbReference>
<feature type="transmembrane region" description="Helical" evidence="1">
    <location>
        <begin position="211"/>
        <end position="229"/>
    </location>
</feature>
<organism evidence="2 3">
    <name type="scientific">Fictibacillus halophilus</name>
    <dbReference type="NCBI Taxonomy" id="1610490"/>
    <lineage>
        <taxon>Bacteria</taxon>
        <taxon>Bacillati</taxon>
        <taxon>Bacillota</taxon>
        <taxon>Bacilli</taxon>
        <taxon>Bacillales</taxon>
        <taxon>Fictibacillaceae</taxon>
        <taxon>Fictibacillus</taxon>
    </lineage>
</organism>
<dbReference type="RefSeq" id="WP_198768825.1">
    <property type="nucleotide sequence ID" value="NZ_JAEACF010000001.1"/>
</dbReference>
<feature type="transmembrane region" description="Helical" evidence="1">
    <location>
        <begin position="155"/>
        <end position="179"/>
    </location>
</feature>
<evidence type="ECO:0000313" key="2">
    <source>
        <dbReference type="EMBL" id="MET3726466.1"/>
    </source>
</evidence>
<keyword evidence="1" id="KW-1133">Transmembrane helix</keyword>
<sequence>MKGLILYHFSTYFRTYKYIPPFSVFIMMLVINYTYVPNPILDSYAYTSILLFFIMGWFTITIFHAEDEGQKNITIMHLKNKKTYYIALELVCILISVVLSILAVLYPVTFNAFSPGLNNAHIAMGFLAHFSLAILSVALSSFFTRDLVRSNANTWWGVSSVLIGTLVIAVAKIEILQFISWITPPLRYCLEIMSIDDNQINVFPVQAYEKFGWIILYSLFFLSIFIAFVQKRRVQ</sequence>
<keyword evidence="3" id="KW-1185">Reference proteome</keyword>
<accession>A0ABV2LDR9</accession>
<reference evidence="2 3" key="1">
    <citation type="submission" date="2024-06" db="EMBL/GenBank/DDBJ databases">
        <title>Genomic Encyclopedia of Type Strains, Phase IV (KMG-IV): sequencing the most valuable type-strain genomes for metagenomic binning, comparative biology and taxonomic classification.</title>
        <authorList>
            <person name="Goeker M."/>
        </authorList>
    </citation>
    <scope>NUCLEOTIDE SEQUENCE [LARGE SCALE GENOMIC DNA]</scope>
    <source>
        <strain evidence="2 3">DSM 100124</strain>
    </source>
</reference>